<dbReference type="InterPro" id="IPR051257">
    <property type="entry name" value="Diverse_CBS-Domain"/>
</dbReference>
<dbReference type="AlphaFoldDB" id="A0A1A9EZZ3"/>
<accession>A0A1A9EZZ3</accession>
<dbReference type="Pfam" id="PF00571">
    <property type="entry name" value="CBS"/>
    <property type="match status" value="2"/>
</dbReference>
<evidence type="ECO:0000313" key="5">
    <source>
        <dbReference type="Proteomes" id="UP000078070"/>
    </source>
</evidence>
<dbReference type="Gene3D" id="3.10.580.10">
    <property type="entry name" value="CBS-domain"/>
    <property type="match status" value="1"/>
</dbReference>
<dbReference type="Proteomes" id="UP000078070">
    <property type="component" value="Chromosome"/>
</dbReference>
<reference evidence="5" key="1">
    <citation type="submission" date="2016-05" db="EMBL/GenBank/DDBJ databases">
        <authorList>
            <person name="Baek K."/>
            <person name="Yang S.-J."/>
        </authorList>
    </citation>
    <scope>NUCLEOTIDE SEQUENCE [LARGE SCALE GENOMIC DNA]</scope>
    <source>
        <strain evidence="5">ST58-10</strain>
    </source>
</reference>
<proteinExistence type="predicted"/>
<evidence type="ECO:0000313" key="4">
    <source>
        <dbReference type="EMBL" id="ANG63467.1"/>
    </source>
</evidence>
<sequence>MSRKAISISTLQNLGDAWQLMQQHDIAQLVVITPPLQLVGMLTRTEVLKCLMVRNGQVSFVSGSPISALMQQPMIVVSETEDIRQTALLMLERDINALAVIDSRDQLSGVISRRDILGFLARARPLTLRA</sequence>
<dbReference type="STRING" id="1821621.A8C75_13960"/>
<dbReference type="SUPFAM" id="SSF54631">
    <property type="entry name" value="CBS-domain pair"/>
    <property type="match status" value="1"/>
</dbReference>
<evidence type="ECO:0000259" key="3">
    <source>
        <dbReference type="PROSITE" id="PS51371"/>
    </source>
</evidence>
<dbReference type="InterPro" id="IPR046342">
    <property type="entry name" value="CBS_dom_sf"/>
</dbReference>
<name>A0A1A9EZZ3_9GAMM</name>
<feature type="domain" description="CBS" evidence="3">
    <location>
        <begin position="70"/>
        <end position="126"/>
    </location>
</feature>
<dbReference type="PROSITE" id="PS51371">
    <property type="entry name" value="CBS"/>
    <property type="match status" value="2"/>
</dbReference>
<dbReference type="KEGG" id="mars:A8C75_13960"/>
<dbReference type="PANTHER" id="PTHR43080">
    <property type="entry name" value="CBS DOMAIN-CONTAINING PROTEIN CBSX3, MITOCHONDRIAL"/>
    <property type="match status" value="1"/>
</dbReference>
<keyword evidence="5" id="KW-1185">Reference proteome</keyword>
<evidence type="ECO:0000256" key="2">
    <source>
        <dbReference type="PROSITE-ProRule" id="PRU00703"/>
    </source>
</evidence>
<evidence type="ECO:0000256" key="1">
    <source>
        <dbReference type="ARBA" id="ARBA00023122"/>
    </source>
</evidence>
<dbReference type="PANTHER" id="PTHR43080:SF2">
    <property type="entry name" value="CBS DOMAIN-CONTAINING PROTEIN"/>
    <property type="match status" value="1"/>
</dbReference>
<dbReference type="InterPro" id="IPR000644">
    <property type="entry name" value="CBS_dom"/>
</dbReference>
<protein>
    <recommendedName>
        <fullName evidence="3">CBS domain-containing protein</fullName>
    </recommendedName>
</protein>
<gene>
    <name evidence="4" type="ORF">A8C75_13960</name>
</gene>
<dbReference type="EMBL" id="CP015839">
    <property type="protein sequence ID" value="ANG63467.1"/>
    <property type="molecule type" value="Genomic_DNA"/>
</dbReference>
<organism evidence="4 5">
    <name type="scientific">Marinobacterium aestuarii</name>
    <dbReference type="NCBI Taxonomy" id="1821621"/>
    <lineage>
        <taxon>Bacteria</taxon>
        <taxon>Pseudomonadati</taxon>
        <taxon>Pseudomonadota</taxon>
        <taxon>Gammaproteobacteria</taxon>
        <taxon>Oceanospirillales</taxon>
        <taxon>Oceanospirillaceae</taxon>
        <taxon>Marinobacterium</taxon>
    </lineage>
</organism>
<keyword evidence="1 2" id="KW-0129">CBS domain</keyword>
<dbReference type="SMART" id="SM00116">
    <property type="entry name" value="CBS"/>
    <property type="match status" value="2"/>
</dbReference>
<reference evidence="4 5" key="2">
    <citation type="journal article" date="2018" name="Int. J. Syst. Evol. Microbiol.">
        <title>Marinobacterium aestuarii sp. nov., a benzene-degrading marine bacterium isolated from estuary sediment.</title>
        <authorList>
            <person name="Bae S.S."/>
            <person name="Jung J."/>
            <person name="Chung D."/>
            <person name="Baek K."/>
        </authorList>
    </citation>
    <scope>NUCLEOTIDE SEQUENCE [LARGE SCALE GENOMIC DNA]</scope>
    <source>
        <strain evidence="4 5">ST58-10</strain>
    </source>
</reference>
<dbReference type="CDD" id="cd02205">
    <property type="entry name" value="CBS_pair_SF"/>
    <property type="match status" value="1"/>
</dbReference>
<feature type="domain" description="CBS" evidence="3">
    <location>
        <begin position="1"/>
        <end position="58"/>
    </location>
</feature>